<dbReference type="Pfam" id="PF01638">
    <property type="entry name" value="HxlR"/>
    <property type="match status" value="1"/>
</dbReference>
<evidence type="ECO:0000256" key="2">
    <source>
        <dbReference type="ARBA" id="ARBA00023125"/>
    </source>
</evidence>
<dbReference type="OrthoDB" id="9782219at2"/>
<evidence type="ECO:0000256" key="3">
    <source>
        <dbReference type="ARBA" id="ARBA00023163"/>
    </source>
</evidence>
<keyword evidence="1" id="KW-0805">Transcription regulation</keyword>
<dbReference type="Gene3D" id="1.10.10.10">
    <property type="entry name" value="Winged helix-like DNA-binding domain superfamily/Winged helix DNA-binding domain"/>
    <property type="match status" value="1"/>
</dbReference>
<dbReference type="PANTHER" id="PTHR33204">
    <property type="entry name" value="TRANSCRIPTIONAL REGULATOR, MARR FAMILY"/>
    <property type="match status" value="1"/>
</dbReference>
<feature type="domain" description="HTH hxlR-type" evidence="5">
    <location>
        <begin position="11"/>
        <end position="108"/>
    </location>
</feature>
<dbReference type="KEGG" id="pla:Plav_3652"/>
<dbReference type="Proteomes" id="UP000006377">
    <property type="component" value="Chromosome"/>
</dbReference>
<organism evidence="6 7">
    <name type="scientific">Parvibaculum lavamentivorans (strain DS-1 / DSM 13023 / NCIMB 13966)</name>
    <dbReference type="NCBI Taxonomy" id="402881"/>
    <lineage>
        <taxon>Bacteria</taxon>
        <taxon>Pseudomonadati</taxon>
        <taxon>Pseudomonadota</taxon>
        <taxon>Alphaproteobacteria</taxon>
        <taxon>Hyphomicrobiales</taxon>
        <taxon>Parvibaculaceae</taxon>
        <taxon>Parvibaculum</taxon>
    </lineage>
</organism>
<gene>
    <name evidence="6" type="ordered locus">Plav_3652</name>
</gene>
<dbReference type="PANTHER" id="PTHR33204:SF36">
    <property type="entry name" value="TRANSCRIPTIONAL REGULATORY PROTEIN"/>
    <property type="match status" value="1"/>
</dbReference>
<keyword evidence="3" id="KW-0804">Transcription</keyword>
<keyword evidence="2" id="KW-0238">DNA-binding</keyword>
<proteinExistence type="predicted"/>
<dbReference type="STRING" id="402881.Plav_3652"/>
<evidence type="ECO:0000256" key="4">
    <source>
        <dbReference type="SAM" id="MobiDB-lite"/>
    </source>
</evidence>
<dbReference type="GO" id="GO:0003677">
    <property type="term" value="F:DNA binding"/>
    <property type="evidence" value="ECO:0007669"/>
    <property type="project" value="UniProtKB-KW"/>
</dbReference>
<dbReference type="EMBL" id="CP000774">
    <property type="protein sequence ID" value="ABS65250.1"/>
    <property type="molecule type" value="Genomic_DNA"/>
</dbReference>
<dbReference type="PROSITE" id="PS51118">
    <property type="entry name" value="HTH_HXLR"/>
    <property type="match status" value="1"/>
</dbReference>
<dbReference type="RefSeq" id="WP_012112511.1">
    <property type="nucleotide sequence ID" value="NC_009719.1"/>
</dbReference>
<name>A7HZB7_PARL1</name>
<protein>
    <submittedName>
        <fullName evidence="6">Transcriptional regulator, HxlR family</fullName>
    </submittedName>
</protein>
<evidence type="ECO:0000259" key="5">
    <source>
        <dbReference type="PROSITE" id="PS51118"/>
    </source>
</evidence>
<evidence type="ECO:0000256" key="1">
    <source>
        <dbReference type="ARBA" id="ARBA00023015"/>
    </source>
</evidence>
<dbReference type="InterPro" id="IPR002577">
    <property type="entry name" value="HTH_HxlR"/>
</dbReference>
<dbReference type="InterPro" id="IPR036390">
    <property type="entry name" value="WH_DNA-bd_sf"/>
</dbReference>
<keyword evidence="7" id="KW-1185">Reference proteome</keyword>
<feature type="region of interest" description="Disordered" evidence="4">
    <location>
        <begin position="143"/>
        <end position="164"/>
    </location>
</feature>
<accession>A7HZB7</accession>
<dbReference type="SUPFAM" id="SSF46785">
    <property type="entry name" value="Winged helix' DNA-binding domain"/>
    <property type="match status" value="1"/>
</dbReference>
<dbReference type="HOGENOM" id="CLU_111585_0_0_5"/>
<reference evidence="6 7" key="1">
    <citation type="journal article" date="2011" name="Stand. Genomic Sci.">
        <title>Complete genome sequence of Parvibaculum lavamentivorans type strain (DS-1(T)).</title>
        <authorList>
            <person name="Schleheck D."/>
            <person name="Weiss M."/>
            <person name="Pitluck S."/>
            <person name="Bruce D."/>
            <person name="Land M.L."/>
            <person name="Han S."/>
            <person name="Saunders E."/>
            <person name="Tapia R."/>
            <person name="Detter C."/>
            <person name="Brettin T."/>
            <person name="Han J."/>
            <person name="Woyke T."/>
            <person name="Goodwin L."/>
            <person name="Pennacchio L."/>
            <person name="Nolan M."/>
            <person name="Cook A.M."/>
            <person name="Kjelleberg S."/>
            <person name="Thomas T."/>
        </authorList>
    </citation>
    <scope>NUCLEOTIDE SEQUENCE [LARGE SCALE GENOMIC DNA]</scope>
    <source>
        <strain evidence="7">DS-1 / DSM 13023 / NCIMB 13966</strain>
    </source>
</reference>
<dbReference type="eggNOG" id="COG1733">
    <property type="taxonomic scope" value="Bacteria"/>
</dbReference>
<dbReference type="InterPro" id="IPR036388">
    <property type="entry name" value="WH-like_DNA-bd_sf"/>
</dbReference>
<dbReference type="AlphaFoldDB" id="A7HZB7"/>
<sequence>MRWEELDREPCSLARTLSVVGDRWTLLVLRECFLRVRRFEEFEQRLGIARHVLADRLKKLSDAGVLEKVPYQERPRREEYRLTEKGLALYPALQALLDWGDAYMSGPEGAPIIRRHKSCGHAMHAVQICSECGEPFGARDITAELGPGAQGEKLPSGVASPKGK</sequence>
<evidence type="ECO:0000313" key="6">
    <source>
        <dbReference type="EMBL" id="ABS65250.1"/>
    </source>
</evidence>
<evidence type="ECO:0000313" key="7">
    <source>
        <dbReference type="Proteomes" id="UP000006377"/>
    </source>
</evidence>